<dbReference type="GO" id="GO:0052847">
    <property type="term" value="F:inositol-1,5-bisdiphosphate-2,3,4,6-tetrakisphosphate 5-diphosphatase activity"/>
    <property type="evidence" value="ECO:0007669"/>
    <property type="project" value="UniProtKB-ARBA"/>
</dbReference>
<evidence type="ECO:0000256" key="8">
    <source>
        <dbReference type="SAM" id="Phobius"/>
    </source>
</evidence>
<dbReference type="FunCoup" id="A0A3Q7GXQ3">
    <property type="interactions" value="27"/>
</dbReference>
<name>A0A3Q7GXQ3_SOLLC</name>
<evidence type="ECO:0000313" key="11">
    <source>
        <dbReference type="Proteomes" id="UP000004994"/>
    </source>
</evidence>
<feature type="domain" description="Tyrosine-protein phosphatase" evidence="9">
    <location>
        <begin position="17"/>
        <end position="187"/>
    </location>
</feature>
<dbReference type="SUPFAM" id="SSF52799">
    <property type="entry name" value="(Phosphotyrosine protein) phosphatases II"/>
    <property type="match status" value="1"/>
</dbReference>
<dbReference type="InterPro" id="IPR016130">
    <property type="entry name" value="Tyr_Pase_AS"/>
</dbReference>
<evidence type="ECO:0000256" key="5">
    <source>
        <dbReference type="ARBA" id="ARBA00047562"/>
    </source>
</evidence>
<protein>
    <recommendedName>
        <fullName evidence="1">diphosphoinositol-polyphosphate diphosphatase</fullName>
        <ecNumber evidence="1">3.6.1.52</ecNumber>
    </recommendedName>
</protein>
<dbReference type="Pfam" id="PF03162">
    <property type="entry name" value="Y_phosphatase2"/>
    <property type="match status" value="2"/>
</dbReference>
<keyword evidence="11" id="KW-1185">Reference proteome</keyword>
<comment type="catalytic activity">
    <reaction evidence="4">
        <text>5-diphospho-1D-myo-inositol 1,2,3,4,6-pentakisphosphate + H2O = 1D-myo-inositol hexakisphosphate + phosphate + H(+)</text>
        <dbReference type="Rhea" id="RHEA:22384"/>
        <dbReference type="ChEBI" id="CHEBI:15377"/>
        <dbReference type="ChEBI" id="CHEBI:15378"/>
        <dbReference type="ChEBI" id="CHEBI:43474"/>
        <dbReference type="ChEBI" id="CHEBI:58130"/>
        <dbReference type="ChEBI" id="CHEBI:58628"/>
        <dbReference type="EC" id="3.6.1.52"/>
    </reaction>
    <physiologicalReaction direction="left-to-right" evidence="4">
        <dbReference type="Rhea" id="RHEA:22385"/>
    </physiologicalReaction>
</comment>
<keyword evidence="8" id="KW-0472">Membrane</keyword>
<sequence length="218" mass="25178">MEKEGDDDGVMLVSPNNFSAVEDNCIYRSGLPQPSNFPFLKSLNLRSIMLVFIFIQLGISLVLFSRFVCGYLCPEPYPEENLEFLTINSIKLFQFGIDGTKEPSAMSSSAITEALKVITDVRNHPVLIHCKRGKHRTGCLVGCLRKLQNWCMSAVVEEYKHYAGTKWRETDVKFLEKYDVSRIRHCLESIIYRYYGSKKRRLQYREESLQKPQMTSVL</sequence>
<dbReference type="PANTHER" id="PTHR31126">
    <property type="entry name" value="TYROSINE-PROTEIN PHOSPHATASE"/>
    <property type="match status" value="1"/>
</dbReference>
<feature type="transmembrane region" description="Helical" evidence="8">
    <location>
        <begin position="48"/>
        <end position="68"/>
    </location>
</feature>
<dbReference type="Proteomes" id="UP000004994">
    <property type="component" value="Chromosome 4"/>
</dbReference>
<keyword evidence="8" id="KW-0812">Transmembrane</keyword>
<keyword evidence="8" id="KW-1133">Transmembrane helix</keyword>
<comment type="catalytic activity">
    <reaction evidence="5">
        <text>3,5-bis(diphospho)-1D-myo-inositol 1,2,4,6-tetrakisphosphate + H2O = 3-diphospho-1D-myo-inositol 1,2,4,5,6-pentakisphosphate + phosphate + 2 H(+)</text>
        <dbReference type="Rhea" id="RHEA:56312"/>
        <dbReference type="ChEBI" id="CHEBI:15377"/>
        <dbReference type="ChEBI" id="CHEBI:15378"/>
        <dbReference type="ChEBI" id="CHEBI:43474"/>
        <dbReference type="ChEBI" id="CHEBI:140372"/>
        <dbReference type="ChEBI" id="CHEBI:140374"/>
        <dbReference type="EC" id="3.6.1.52"/>
    </reaction>
    <physiologicalReaction direction="left-to-right" evidence="5">
        <dbReference type="Rhea" id="RHEA:56313"/>
    </physiologicalReaction>
</comment>
<dbReference type="InterPro" id="IPR029021">
    <property type="entry name" value="Prot-tyrosine_phosphatase-like"/>
</dbReference>
<comment type="similarity">
    <text evidence="3">Belongs to the protein-tyrosine phosphatase family. Atypical dual-specificity phosphatase Siw14-like subfamily.</text>
</comment>
<accession>A0A3Q7GXQ3</accession>
<dbReference type="Gramene" id="Solyc04g056340.3.1">
    <property type="protein sequence ID" value="Solyc04g056340.3.1"/>
    <property type="gene ID" value="Solyc04g056340.3"/>
</dbReference>
<dbReference type="GO" id="GO:0005737">
    <property type="term" value="C:cytoplasm"/>
    <property type="evidence" value="ECO:0000318"/>
    <property type="project" value="GO_Central"/>
</dbReference>
<evidence type="ECO:0000259" key="9">
    <source>
        <dbReference type="PROSITE" id="PS50054"/>
    </source>
</evidence>
<evidence type="ECO:0000256" key="7">
    <source>
        <dbReference type="ARBA" id="ARBA00048424"/>
    </source>
</evidence>
<evidence type="ECO:0000256" key="1">
    <source>
        <dbReference type="ARBA" id="ARBA00012527"/>
    </source>
</evidence>
<organism evidence="10">
    <name type="scientific">Solanum lycopersicum</name>
    <name type="common">Tomato</name>
    <name type="synonym">Lycopersicon esculentum</name>
    <dbReference type="NCBI Taxonomy" id="4081"/>
    <lineage>
        <taxon>Eukaryota</taxon>
        <taxon>Viridiplantae</taxon>
        <taxon>Streptophyta</taxon>
        <taxon>Embryophyta</taxon>
        <taxon>Tracheophyta</taxon>
        <taxon>Spermatophyta</taxon>
        <taxon>Magnoliopsida</taxon>
        <taxon>eudicotyledons</taxon>
        <taxon>Gunneridae</taxon>
        <taxon>Pentapetalae</taxon>
        <taxon>asterids</taxon>
        <taxon>lamiids</taxon>
        <taxon>Solanales</taxon>
        <taxon>Solanaceae</taxon>
        <taxon>Solanoideae</taxon>
        <taxon>Solaneae</taxon>
        <taxon>Solanum</taxon>
        <taxon>Solanum subgen. Lycopersicon</taxon>
    </lineage>
</organism>
<keyword evidence="2" id="KW-0378">Hydrolase</keyword>
<dbReference type="GO" id="GO:0016791">
    <property type="term" value="F:phosphatase activity"/>
    <property type="evidence" value="ECO:0000318"/>
    <property type="project" value="GO_Central"/>
</dbReference>
<evidence type="ECO:0000256" key="2">
    <source>
        <dbReference type="ARBA" id="ARBA00022801"/>
    </source>
</evidence>
<dbReference type="InterPro" id="IPR004861">
    <property type="entry name" value="Siw14-like"/>
</dbReference>
<comment type="catalytic activity">
    <reaction evidence="7">
        <text>6-diphospho-1D-myo-inositol pentakisphosphate + H2O = 1D-myo-inositol hexakisphosphate + phosphate + H(+)</text>
        <dbReference type="Rhea" id="RHEA:79703"/>
        <dbReference type="ChEBI" id="CHEBI:15377"/>
        <dbReference type="ChEBI" id="CHEBI:15378"/>
        <dbReference type="ChEBI" id="CHEBI:43474"/>
        <dbReference type="ChEBI" id="CHEBI:58130"/>
        <dbReference type="ChEBI" id="CHEBI:230534"/>
        <dbReference type="EC" id="3.6.1.52"/>
    </reaction>
    <physiologicalReaction direction="left-to-right" evidence="7">
        <dbReference type="Rhea" id="RHEA:79704"/>
    </physiologicalReaction>
</comment>
<dbReference type="EnsemblPlants" id="Solyc04g056340.3.1">
    <property type="protein sequence ID" value="Solyc04g056340.3.1"/>
    <property type="gene ID" value="Solyc04g056340.3"/>
</dbReference>
<dbReference type="PRINTS" id="PR01911">
    <property type="entry name" value="PFDSPHPHTASE"/>
</dbReference>
<dbReference type="PANTHER" id="PTHR31126:SF46">
    <property type="entry name" value="TYROSINE-PROTEIN PHOSPHATASE DSP5"/>
    <property type="match status" value="1"/>
</dbReference>
<evidence type="ECO:0000313" key="10">
    <source>
        <dbReference type="EnsemblPlants" id="Solyc04g056340.3.1"/>
    </source>
</evidence>
<reference evidence="10" key="2">
    <citation type="submission" date="2019-01" db="UniProtKB">
        <authorList>
            <consortium name="EnsemblPlants"/>
        </authorList>
    </citation>
    <scope>IDENTIFICATION</scope>
    <source>
        <strain evidence="10">cv. Heinz 1706</strain>
    </source>
</reference>
<dbReference type="AlphaFoldDB" id="A0A3Q7GXQ3"/>
<dbReference type="OMA" id="EYPEQNM"/>
<dbReference type="Gene3D" id="3.90.190.10">
    <property type="entry name" value="Protein tyrosine phosphatase superfamily"/>
    <property type="match status" value="1"/>
</dbReference>
<comment type="catalytic activity">
    <reaction evidence="6">
        <text>1,5-bis(diphospho)-1D-myo-inositol 2,3,4,6-tetrakisphosphate + H2O = 1-diphospho-1D-myo-inositol 2,3,4,5,6-pentakisphosphate + phosphate + 2 H(+)</text>
        <dbReference type="Rhea" id="RHEA:79699"/>
        <dbReference type="ChEBI" id="CHEBI:15377"/>
        <dbReference type="ChEBI" id="CHEBI:15378"/>
        <dbReference type="ChEBI" id="CHEBI:43474"/>
        <dbReference type="ChEBI" id="CHEBI:74946"/>
        <dbReference type="ChEBI" id="CHEBI:77983"/>
        <dbReference type="EC" id="3.6.1.52"/>
    </reaction>
    <physiologicalReaction direction="left-to-right" evidence="6">
        <dbReference type="Rhea" id="RHEA:79700"/>
    </physiologicalReaction>
</comment>
<dbReference type="InterPro" id="IPR020428">
    <property type="entry name" value="PFA-DSPs"/>
</dbReference>
<dbReference type="PROSITE" id="PS00383">
    <property type="entry name" value="TYR_PHOSPHATASE_1"/>
    <property type="match status" value="1"/>
</dbReference>
<proteinExistence type="inferred from homology"/>
<dbReference type="EC" id="3.6.1.52" evidence="1"/>
<reference evidence="10" key="1">
    <citation type="journal article" date="2012" name="Nature">
        <title>The tomato genome sequence provides insights into fleshy fruit evolution.</title>
        <authorList>
            <consortium name="Tomato Genome Consortium"/>
        </authorList>
    </citation>
    <scope>NUCLEOTIDE SEQUENCE [LARGE SCALE GENOMIC DNA]</scope>
    <source>
        <strain evidence="10">cv. Heinz 1706</strain>
    </source>
</reference>
<evidence type="ECO:0000256" key="3">
    <source>
        <dbReference type="ARBA" id="ARBA00044949"/>
    </source>
</evidence>
<dbReference type="InterPro" id="IPR020422">
    <property type="entry name" value="TYR_PHOSPHATASE_DUAL_dom"/>
</dbReference>
<evidence type="ECO:0000256" key="6">
    <source>
        <dbReference type="ARBA" id="ARBA00047927"/>
    </source>
</evidence>
<evidence type="ECO:0000256" key="4">
    <source>
        <dbReference type="ARBA" id="ARBA00047342"/>
    </source>
</evidence>
<dbReference type="PROSITE" id="PS50054">
    <property type="entry name" value="TYR_PHOSPHATASE_DUAL"/>
    <property type="match status" value="1"/>
</dbReference>
<dbReference type="GO" id="GO:0052845">
    <property type="term" value="F:inositol-5-diphosphate-1,2,3,4,6-pentakisphosphate diphosphatase activity"/>
    <property type="evidence" value="ECO:0007669"/>
    <property type="project" value="UniProtKB-ARBA"/>
</dbReference>
<dbReference type="STRING" id="4081.A0A3Q7GXQ3"/>
<dbReference type="InParanoid" id="A0A3Q7GXQ3"/>